<evidence type="ECO:0000313" key="2">
    <source>
        <dbReference type="Proteomes" id="UP000886595"/>
    </source>
</evidence>
<comment type="caution">
    <text evidence="1">The sequence shown here is derived from an EMBL/GenBank/DDBJ whole genome shotgun (WGS) entry which is preliminary data.</text>
</comment>
<protein>
    <recommendedName>
        <fullName evidence="3">Pentatricopeptide repeat-containing protein</fullName>
    </recommendedName>
</protein>
<evidence type="ECO:0008006" key="3">
    <source>
        <dbReference type="Google" id="ProtNLM"/>
    </source>
</evidence>
<keyword evidence="2" id="KW-1185">Reference proteome</keyword>
<proteinExistence type="predicted"/>
<organism evidence="1 2">
    <name type="scientific">Brassica carinata</name>
    <name type="common">Ethiopian mustard</name>
    <name type="synonym">Abyssinian cabbage</name>
    <dbReference type="NCBI Taxonomy" id="52824"/>
    <lineage>
        <taxon>Eukaryota</taxon>
        <taxon>Viridiplantae</taxon>
        <taxon>Streptophyta</taxon>
        <taxon>Embryophyta</taxon>
        <taxon>Tracheophyta</taxon>
        <taxon>Spermatophyta</taxon>
        <taxon>Magnoliopsida</taxon>
        <taxon>eudicotyledons</taxon>
        <taxon>Gunneridae</taxon>
        <taxon>Pentapetalae</taxon>
        <taxon>rosids</taxon>
        <taxon>malvids</taxon>
        <taxon>Brassicales</taxon>
        <taxon>Brassicaceae</taxon>
        <taxon>Brassiceae</taxon>
        <taxon>Brassica</taxon>
    </lineage>
</organism>
<dbReference type="Proteomes" id="UP000886595">
    <property type="component" value="Unassembled WGS sequence"/>
</dbReference>
<dbReference type="OrthoDB" id="1933021at2759"/>
<accession>A0A8X7TYK4</accession>
<dbReference type="AlphaFoldDB" id="A0A8X7TYK4"/>
<gene>
    <name evidence="1" type="ORF">Bca52824_075965</name>
</gene>
<dbReference type="EMBL" id="JAAMPC010000015">
    <property type="protein sequence ID" value="KAG2256671.1"/>
    <property type="molecule type" value="Genomic_DNA"/>
</dbReference>
<name>A0A8X7TYK4_BRACI</name>
<sequence length="61" mass="7448">MVDMLGRARRLDEAMRLMESMTVEPDPAVWCLCWERVGLTLSWIWQNLLERKSKKFNRRFF</sequence>
<evidence type="ECO:0000313" key="1">
    <source>
        <dbReference type="EMBL" id="KAG2256671.1"/>
    </source>
</evidence>
<reference evidence="1 2" key="1">
    <citation type="submission" date="2020-02" db="EMBL/GenBank/DDBJ databases">
        <authorList>
            <person name="Ma Q."/>
            <person name="Huang Y."/>
            <person name="Song X."/>
            <person name="Pei D."/>
        </authorList>
    </citation>
    <scope>NUCLEOTIDE SEQUENCE [LARGE SCALE GENOMIC DNA]</scope>
    <source>
        <strain evidence="1">Sxm20200214</strain>
        <tissue evidence="1">Leaf</tissue>
    </source>
</reference>